<evidence type="ECO:0000259" key="11">
    <source>
        <dbReference type="PROSITE" id="PS50893"/>
    </source>
</evidence>
<dbReference type="STRING" id="69222.BG55_00315"/>
<evidence type="ECO:0000256" key="10">
    <source>
        <dbReference type="SAM" id="Phobius"/>
    </source>
</evidence>
<dbReference type="PROSITE" id="PS50893">
    <property type="entry name" value="ABC_TRANSPORTER_2"/>
    <property type="match status" value="1"/>
</dbReference>
<dbReference type="InterPro" id="IPR039421">
    <property type="entry name" value="Type_1_exporter"/>
</dbReference>
<dbReference type="InterPro" id="IPR005074">
    <property type="entry name" value="Peptidase_C39"/>
</dbReference>
<dbReference type="GO" id="GO:0005886">
    <property type="term" value="C:plasma membrane"/>
    <property type="evidence" value="ECO:0007669"/>
    <property type="project" value="UniProtKB-SubCell"/>
</dbReference>
<reference evidence="14 15" key="1">
    <citation type="submission" date="2014-02" db="EMBL/GenBank/DDBJ databases">
        <title>Draft genome of Erwinia mallotivora strain BT-MARDI, a papaya dieback pathogen.</title>
        <authorList>
            <person name="Redzuan R."/>
            <person name="Abu Bakar N."/>
            <person name="Badrun R."/>
            <person name="Mohd Raih M.F."/>
            <person name="Rozano L."/>
            <person name="Mat Amin N."/>
        </authorList>
    </citation>
    <scope>NUCLEOTIDE SEQUENCE [LARGE SCALE GENOMIC DNA]</scope>
    <source>
        <strain evidence="14 15">BT-MARDI</strain>
    </source>
</reference>
<evidence type="ECO:0000256" key="2">
    <source>
        <dbReference type="ARBA" id="ARBA00006526"/>
    </source>
</evidence>
<evidence type="ECO:0000256" key="8">
    <source>
        <dbReference type="ARBA" id="ARBA00023136"/>
    </source>
</evidence>
<dbReference type="InterPro" id="IPR003439">
    <property type="entry name" value="ABC_transporter-like_ATP-bd"/>
</dbReference>
<dbReference type="EMBL" id="JFHN01000011">
    <property type="protein sequence ID" value="EXU77330.1"/>
    <property type="molecule type" value="Genomic_DNA"/>
</dbReference>
<dbReference type="SUPFAM" id="SSF52540">
    <property type="entry name" value="P-loop containing nucleoside triphosphate hydrolases"/>
    <property type="match status" value="1"/>
</dbReference>
<dbReference type="Pfam" id="PF00664">
    <property type="entry name" value="ABC_membrane"/>
    <property type="match status" value="1"/>
</dbReference>
<evidence type="ECO:0000313" key="15">
    <source>
        <dbReference type="Proteomes" id="UP000019918"/>
    </source>
</evidence>
<comment type="catalytic activity">
    <reaction evidence="9">
        <text>ATP + H2O + xenobioticSide 1 = ADP + phosphate + xenobioticSide 2.</text>
        <dbReference type="EC" id="7.6.2.2"/>
    </reaction>
</comment>
<dbReference type="CDD" id="cd18567">
    <property type="entry name" value="ABC_6TM_CvaB_RaxB_like"/>
    <property type="match status" value="1"/>
</dbReference>
<evidence type="ECO:0000256" key="4">
    <source>
        <dbReference type="ARBA" id="ARBA00022692"/>
    </source>
</evidence>
<evidence type="ECO:0000256" key="6">
    <source>
        <dbReference type="ARBA" id="ARBA00022840"/>
    </source>
</evidence>
<dbReference type="SMART" id="SM00382">
    <property type="entry name" value="AAA"/>
    <property type="match status" value="1"/>
</dbReference>
<dbReference type="AlphaFoldDB" id="A0A014NU16"/>
<dbReference type="PROSITE" id="PS50929">
    <property type="entry name" value="ABC_TM1F"/>
    <property type="match status" value="1"/>
</dbReference>
<feature type="transmembrane region" description="Helical" evidence="10">
    <location>
        <begin position="306"/>
        <end position="330"/>
    </location>
</feature>
<dbReference type="InterPro" id="IPR027417">
    <property type="entry name" value="P-loop_NTPase"/>
</dbReference>
<dbReference type="Pfam" id="PF03412">
    <property type="entry name" value="Peptidase_C39"/>
    <property type="match status" value="1"/>
</dbReference>
<evidence type="ECO:0000256" key="9">
    <source>
        <dbReference type="ARBA" id="ARBA00034018"/>
    </source>
</evidence>
<dbReference type="InterPro" id="IPR017871">
    <property type="entry name" value="ABC_transporter-like_CS"/>
</dbReference>
<dbReference type="GO" id="GO:0016887">
    <property type="term" value="F:ATP hydrolysis activity"/>
    <property type="evidence" value="ECO:0007669"/>
    <property type="project" value="InterPro"/>
</dbReference>
<feature type="domain" description="Peptidase C39" evidence="13">
    <location>
        <begin position="27"/>
        <end position="146"/>
    </location>
</feature>
<evidence type="ECO:0000256" key="3">
    <source>
        <dbReference type="ARBA" id="ARBA00012191"/>
    </source>
</evidence>
<feature type="domain" description="ABC transporter" evidence="11">
    <location>
        <begin position="493"/>
        <end position="701"/>
    </location>
</feature>
<proteinExistence type="inferred from homology"/>
<dbReference type="PROSITE" id="PS50990">
    <property type="entry name" value="PEPTIDASE_C39"/>
    <property type="match status" value="1"/>
</dbReference>
<dbReference type="PANTHER" id="PTHR24221:SF606">
    <property type="entry name" value="COLICIN V SECRETION-PROCESSING ATP-BINDING PROTEIN"/>
    <property type="match status" value="1"/>
</dbReference>
<feature type="transmembrane region" description="Helical" evidence="10">
    <location>
        <begin position="214"/>
        <end position="234"/>
    </location>
</feature>
<gene>
    <name evidence="14" type="ORF">BG55_00315</name>
</gene>
<keyword evidence="5" id="KW-0547">Nucleotide-binding</keyword>
<dbReference type="PATRIC" id="fig|69222.5.peg.80"/>
<evidence type="ECO:0000256" key="7">
    <source>
        <dbReference type="ARBA" id="ARBA00022989"/>
    </source>
</evidence>
<dbReference type="GO" id="GO:0034040">
    <property type="term" value="F:ATPase-coupled lipid transmembrane transporter activity"/>
    <property type="evidence" value="ECO:0007669"/>
    <property type="project" value="TreeGrafter"/>
</dbReference>
<evidence type="ECO:0000256" key="5">
    <source>
        <dbReference type="ARBA" id="ARBA00022741"/>
    </source>
</evidence>
<keyword evidence="4 10" id="KW-0812">Transmembrane</keyword>
<dbReference type="Gene3D" id="1.20.1560.10">
    <property type="entry name" value="ABC transporter type 1, transmembrane domain"/>
    <property type="match status" value="1"/>
</dbReference>
<feature type="transmembrane region" description="Helical" evidence="10">
    <location>
        <begin position="175"/>
        <end position="194"/>
    </location>
</feature>
<evidence type="ECO:0000313" key="14">
    <source>
        <dbReference type="EMBL" id="EXU77330.1"/>
    </source>
</evidence>
<keyword evidence="6" id="KW-0067">ATP-binding</keyword>
<dbReference type="Gene3D" id="3.40.50.300">
    <property type="entry name" value="P-loop containing nucleotide triphosphate hydrolases"/>
    <property type="match status" value="1"/>
</dbReference>
<dbReference type="InterPro" id="IPR003593">
    <property type="entry name" value="AAA+_ATPase"/>
</dbReference>
<dbReference type="SUPFAM" id="SSF90123">
    <property type="entry name" value="ABC transporter transmembrane region"/>
    <property type="match status" value="1"/>
</dbReference>
<dbReference type="Gene3D" id="3.90.70.10">
    <property type="entry name" value="Cysteine proteinases"/>
    <property type="match status" value="1"/>
</dbReference>
<keyword evidence="7 10" id="KW-1133">Transmembrane helix</keyword>
<accession>A0A014NU16</accession>
<dbReference type="GO" id="GO:0008559">
    <property type="term" value="F:ABC-type xenobiotic transporter activity"/>
    <property type="evidence" value="ECO:0007669"/>
    <property type="project" value="UniProtKB-EC"/>
</dbReference>
<sequence length="704" mass="77477">MENKDAMLRMTERLDLRFRRRFPLILQTESAECGLACLAMVAGWFGRDTDLLTLRHAHGISSRGATLAELMEIATRNGMATRPLSLDLDDLPEIRLPCILHWDFSHFVVLVKVRKDGCVIHDPALGRRVVGHRELTEHFTGVALEIWPDAGFTPTRQRTRLHTGRLARNITGLRASLTVIFSLSLVIEFIGLLLPVGTQMVMDHAVPADDRGLLMLICLGLLMLTLLQAGLSVLRNRTSLIMNTLTDIQWKDGLFRHLLRLPLVWFEKRHTGDIQSRFGSLDAIRTTFTRNITGALTDGIMSAGALVLLCLYGGWLAAVVVVVTALYVLIRLLFYPVYRQTSEELLVKNGRAASSFTETLFGVATVRAQGLSERRRQNWLSQISESVSTGFRLARFDMLFSVLSAFISACDNVLILWLGITRVMDNQMTVGAFVAFSAFRGLFSDRILSLTGLFIQLRMLSVHNERIADIALSEAESDESGRLPLAGQGPLSLTAQALTFSYDAHAPAVFTGLNLHIDAGESVAITGPSGCGKSTLMKVLCGLTEPTEGCVLAGGRNVRTLGAASFRQAVACILQEDRLFSGSLKDNISGFCENADEALLERCARAAHIHDDIIGMPMGYETLIGELGEGLSGGQRQRVFIARALYRQPRILFMDEATSHLDETNEMLINNAIAALDITRVIIAHRPSTINSADRVIRLGLPGQ</sequence>
<dbReference type="PANTHER" id="PTHR24221">
    <property type="entry name" value="ATP-BINDING CASSETTE SUB-FAMILY B"/>
    <property type="match status" value="1"/>
</dbReference>
<dbReference type="InterPro" id="IPR036640">
    <property type="entry name" value="ABC1_TM_sf"/>
</dbReference>
<dbReference type="GO" id="GO:0006508">
    <property type="term" value="P:proteolysis"/>
    <property type="evidence" value="ECO:0007669"/>
    <property type="project" value="InterPro"/>
</dbReference>
<comment type="subcellular location">
    <subcellularLocation>
        <location evidence="1">Cell membrane</location>
        <topology evidence="1">Multi-pass membrane protein</topology>
    </subcellularLocation>
</comment>
<comment type="similarity">
    <text evidence="2">Belongs to the ABC transporter superfamily. Drug exporter-2 (TC 3.A.1.117) family.</text>
</comment>
<protein>
    <recommendedName>
        <fullName evidence="3">ABC-type xenobiotic transporter</fullName>
        <ecNumber evidence="3">7.6.2.2</ecNumber>
    </recommendedName>
</protein>
<name>A0A014NU16_9GAMM</name>
<keyword evidence="8 10" id="KW-0472">Membrane</keyword>
<dbReference type="Proteomes" id="UP000019918">
    <property type="component" value="Unassembled WGS sequence"/>
</dbReference>
<organism evidence="14 15">
    <name type="scientific">Erwinia mallotivora</name>
    <dbReference type="NCBI Taxonomy" id="69222"/>
    <lineage>
        <taxon>Bacteria</taxon>
        <taxon>Pseudomonadati</taxon>
        <taxon>Pseudomonadota</taxon>
        <taxon>Gammaproteobacteria</taxon>
        <taxon>Enterobacterales</taxon>
        <taxon>Erwiniaceae</taxon>
        <taxon>Erwinia</taxon>
    </lineage>
</organism>
<dbReference type="GO" id="GO:0008233">
    <property type="term" value="F:peptidase activity"/>
    <property type="evidence" value="ECO:0007669"/>
    <property type="project" value="InterPro"/>
</dbReference>
<feature type="transmembrane region" description="Helical" evidence="10">
    <location>
        <begin position="398"/>
        <end position="420"/>
    </location>
</feature>
<evidence type="ECO:0000259" key="12">
    <source>
        <dbReference type="PROSITE" id="PS50929"/>
    </source>
</evidence>
<dbReference type="PROSITE" id="PS00211">
    <property type="entry name" value="ABC_TRANSPORTER_1"/>
    <property type="match status" value="1"/>
</dbReference>
<dbReference type="Pfam" id="PF00005">
    <property type="entry name" value="ABC_tran"/>
    <property type="match status" value="1"/>
</dbReference>
<comment type="caution">
    <text evidence="14">The sequence shown here is derived from an EMBL/GenBank/DDBJ whole genome shotgun (WGS) entry which is preliminary data.</text>
</comment>
<feature type="domain" description="ABC transmembrane type-1" evidence="12">
    <location>
        <begin position="179"/>
        <end position="459"/>
    </location>
</feature>
<evidence type="ECO:0000256" key="1">
    <source>
        <dbReference type="ARBA" id="ARBA00004651"/>
    </source>
</evidence>
<dbReference type="InterPro" id="IPR011527">
    <property type="entry name" value="ABC1_TM_dom"/>
</dbReference>
<keyword evidence="15" id="KW-1185">Reference proteome</keyword>
<dbReference type="EC" id="7.6.2.2" evidence="3"/>
<dbReference type="GO" id="GO:0005524">
    <property type="term" value="F:ATP binding"/>
    <property type="evidence" value="ECO:0007669"/>
    <property type="project" value="UniProtKB-KW"/>
</dbReference>
<evidence type="ECO:0000259" key="13">
    <source>
        <dbReference type="PROSITE" id="PS50990"/>
    </source>
</evidence>